<dbReference type="Proteomes" id="UP000660024">
    <property type="component" value="Unassembled WGS sequence"/>
</dbReference>
<dbReference type="RefSeq" id="WP_200584537.1">
    <property type="nucleotide sequence ID" value="NZ_JAEHFY010000002.1"/>
</dbReference>
<accession>A0ABS1BFX3</accession>
<dbReference type="EMBL" id="JAEHFY010000002">
    <property type="protein sequence ID" value="MBK0381758.1"/>
    <property type="molecule type" value="Genomic_DNA"/>
</dbReference>
<keyword evidence="2" id="KW-1185">Reference proteome</keyword>
<reference evidence="1 2" key="1">
    <citation type="submission" date="2020-12" db="EMBL/GenBank/DDBJ databases">
        <title>Bacterial novel species Pedobacter sp. SD-b isolated from soil.</title>
        <authorList>
            <person name="Jung H.-Y."/>
        </authorList>
    </citation>
    <scope>NUCLEOTIDE SEQUENCE [LARGE SCALE GENOMIC DNA]</scope>
    <source>
        <strain evidence="1 2">SD-b</strain>
    </source>
</reference>
<dbReference type="PROSITE" id="PS51257">
    <property type="entry name" value="PROKAR_LIPOPROTEIN"/>
    <property type="match status" value="1"/>
</dbReference>
<organism evidence="1 2">
    <name type="scientific">Pedobacter segetis</name>
    <dbReference type="NCBI Taxonomy" id="2793069"/>
    <lineage>
        <taxon>Bacteria</taxon>
        <taxon>Pseudomonadati</taxon>
        <taxon>Bacteroidota</taxon>
        <taxon>Sphingobacteriia</taxon>
        <taxon>Sphingobacteriales</taxon>
        <taxon>Sphingobacteriaceae</taxon>
        <taxon>Pedobacter</taxon>
    </lineage>
</organism>
<name>A0ABS1BFX3_9SPHI</name>
<protein>
    <submittedName>
        <fullName evidence="1">Uncharacterized protein</fullName>
    </submittedName>
</protein>
<sequence>MKKFNLTLATLILIVVFSSCKKDKKPNNNKAQNAKEFSATFGSQKQSFSLNTSELPKTITMANGSKITFKPGCFTVNGSPASGAVTVESYEMLNRSSIIFSGTNTNHISGQPLISQGFINIKVKVNGVAVDDDLAIPMTVSIPAKGKDFTQIWAGVEKVGDVNQMAWQAPKVGPNGQNQRETKAVNDNFVFDFGQLGWINCDTYYRFTDPKTTVGVTVLNNPGEMASFRGFTGDTYVYFCANGDNVVAQLYSPNGPNSVKSYDNSMPIGATGTLFSLSIKDGKYYFAKKMITITANLNETLSLTESTEAAVQAEINALN</sequence>
<gene>
    <name evidence="1" type="ORF">I5M32_02190</name>
</gene>
<evidence type="ECO:0000313" key="1">
    <source>
        <dbReference type="EMBL" id="MBK0381758.1"/>
    </source>
</evidence>
<proteinExistence type="predicted"/>
<evidence type="ECO:0000313" key="2">
    <source>
        <dbReference type="Proteomes" id="UP000660024"/>
    </source>
</evidence>
<comment type="caution">
    <text evidence="1">The sequence shown here is derived from an EMBL/GenBank/DDBJ whole genome shotgun (WGS) entry which is preliminary data.</text>
</comment>